<feature type="domain" description="NAD-dependent epimerase/dehydratase" evidence="2">
    <location>
        <begin position="4"/>
        <end position="241"/>
    </location>
</feature>
<dbReference type="AlphaFoldDB" id="A0A840A0E1"/>
<name>A0A840A0E1_9CAUL</name>
<keyword evidence="3" id="KW-0413">Isomerase</keyword>
<proteinExistence type="predicted"/>
<dbReference type="InterPro" id="IPR036291">
    <property type="entry name" value="NAD(P)-bd_dom_sf"/>
</dbReference>
<dbReference type="EC" id="5.1.3.6" evidence="3"/>
<evidence type="ECO:0000256" key="1">
    <source>
        <dbReference type="ARBA" id="ARBA00023027"/>
    </source>
</evidence>
<reference evidence="3 4" key="1">
    <citation type="submission" date="2020-08" db="EMBL/GenBank/DDBJ databases">
        <title>Genomic Encyclopedia of Type Strains, Phase IV (KMG-IV): sequencing the most valuable type-strain genomes for metagenomic binning, comparative biology and taxonomic classification.</title>
        <authorList>
            <person name="Goeker M."/>
        </authorList>
    </citation>
    <scope>NUCLEOTIDE SEQUENCE [LARGE SCALE GENOMIC DNA]</scope>
    <source>
        <strain evidence="3 4">DSM 21793</strain>
    </source>
</reference>
<accession>A0A840A0E1</accession>
<evidence type="ECO:0000313" key="4">
    <source>
        <dbReference type="Proteomes" id="UP000530564"/>
    </source>
</evidence>
<dbReference type="SUPFAM" id="SSF51735">
    <property type="entry name" value="NAD(P)-binding Rossmann-fold domains"/>
    <property type="match status" value="1"/>
</dbReference>
<protein>
    <submittedName>
        <fullName evidence="3">UDP-glucuronate 4-epimerase</fullName>
        <ecNumber evidence="3">5.1.3.6</ecNumber>
    </submittedName>
</protein>
<keyword evidence="4" id="KW-1185">Reference proteome</keyword>
<sequence length="340" mass="37280">MAVILVTGSAGFIGSHVAHRLLDRGDAVVGLDNLNPYYDPTLKQARLARLEAREGYRHSAIDLADREAMAALFAEAKPDRVIHLAAQAGVRYSLEQPAAYIDANLVGFGNILEGCRAVRAQHLVFASTSSVYGANGKLPFSVHDSATHPITLYAATKLANEAMAHSYAHLFDIPSTGFRFFTVYGPWGRPDMALFKFTKAILEGRPIDVFGQGEMQRDFTYVDDIVSGVVAALDRPAQIDPNWDAMAPDPATSGVAPWRMLNLGNSQRVELMRYIEVLEEKLGRKAMLNLLPMQPGDVARTEADVTDTKAALDYAPSTPIEVGVSNFVDWYLDYYRVGTN</sequence>
<evidence type="ECO:0000259" key="2">
    <source>
        <dbReference type="Pfam" id="PF01370"/>
    </source>
</evidence>
<keyword evidence="1" id="KW-0520">NAD</keyword>
<dbReference type="PRINTS" id="PR01713">
    <property type="entry name" value="NUCEPIMERASE"/>
</dbReference>
<dbReference type="Proteomes" id="UP000530564">
    <property type="component" value="Unassembled WGS sequence"/>
</dbReference>
<dbReference type="RefSeq" id="WP_183773729.1">
    <property type="nucleotide sequence ID" value="NZ_JACIDK010000003.1"/>
</dbReference>
<evidence type="ECO:0000313" key="3">
    <source>
        <dbReference type="EMBL" id="MBB3892086.1"/>
    </source>
</evidence>
<dbReference type="PANTHER" id="PTHR43574">
    <property type="entry name" value="EPIMERASE-RELATED"/>
    <property type="match status" value="1"/>
</dbReference>
<gene>
    <name evidence="3" type="ORF">GGQ61_002814</name>
</gene>
<dbReference type="EMBL" id="JACIDK010000003">
    <property type="protein sequence ID" value="MBB3892086.1"/>
    <property type="molecule type" value="Genomic_DNA"/>
</dbReference>
<organism evidence="3 4">
    <name type="scientific">Phenylobacterium haematophilum</name>
    <dbReference type="NCBI Taxonomy" id="98513"/>
    <lineage>
        <taxon>Bacteria</taxon>
        <taxon>Pseudomonadati</taxon>
        <taxon>Pseudomonadota</taxon>
        <taxon>Alphaproteobacteria</taxon>
        <taxon>Caulobacterales</taxon>
        <taxon>Caulobacteraceae</taxon>
        <taxon>Phenylobacterium</taxon>
    </lineage>
</organism>
<dbReference type="InterPro" id="IPR001509">
    <property type="entry name" value="Epimerase_deHydtase"/>
</dbReference>
<dbReference type="GO" id="GO:0050378">
    <property type="term" value="F:UDP-glucuronate 4-epimerase activity"/>
    <property type="evidence" value="ECO:0007669"/>
    <property type="project" value="UniProtKB-EC"/>
</dbReference>
<dbReference type="Gene3D" id="3.40.50.720">
    <property type="entry name" value="NAD(P)-binding Rossmann-like Domain"/>
    <property type="match status" value="1"/>
</dbReference>
<dbReference type="Pfam" id="PF01370">
    <property type="entry name" value="Epimerase"/>
    <property type="match status" value="1"/>
</dbReference>
<comment type="caution">
    <text evidence="3">The sequence shown here is derived from an EMBL/GenBank/DDBJ whole genome shotgun (WGS) entry which is preliminary data.</text>
</comment>
<dbReference type="CDD" id="cd05253">
    <property type="entry name" value="UDP_GE_SDE_e"/>
    <property type="match status" value="1"/>
</dbReference>